<proteinExistence type="predicted"/>
<keyword evidence="3" id="KW-1185">Reference proteome</keyword>
<dbReference type="Pfam" id="PF11346">
    <property type="entry name" value="DUF3149"/>
    <property type="match status" value="1"/>
</dbReference>
<dbReference type="HOGENOM" id="CLU_2773600_0_0_6"/>
<organism evidence="2 3">
    <name type="scientific">Shewanella piezotolerans (strain WP3 / JCM 13877)</name>
    <dbReference type="NCBI Taxonomy" id="225849"/>
    <lineage>
        <taxon>Bacteria</taxon>
        <taxon>Pseudomonadati</taxon>
        <taxon>Pseudomonadota</taxon>
        <taxon>Gammaproteobacteria</taxon>
        <taxon>Alteromonadales</taxon>
        <taxon>Shewanellaceae</taxon>
        <taxon>Shewanella</taxon>
    </lineage>
</organism>
<evidence type="ECO:0000256" key="1">
    <source>
        <dbReference type="SAM" id="Phobius"/>
    </source>
</evidence>
<dbReference type="eggNOG" id="ENOG5031JCV">
    <property type="taxonomic scope" value="Bacteria"/>
</dbReference>
<sequence>MTKINYVINREEYFNCELRRKRISDMAFWLDLMFGNAIGLLSMIVIFSTIGIVSYLMWMFYTKSADPES</sequence>
<feature type="transmembrane region" description="Helical" evidence="1">
    <location>
        <begin position="28"/>
        <end position="61"/>
    </location>
</feature>
<keyword evidence="1" id="KW-1133">Transmembrane helix</keyword>
<name>B8CUG1_SHEPW</name>
<evidence type="ECO:0000313" key="3">
    <source>
        <dbReference type="Proteomes" id="UP000000753"/>
    </source>
</evidence>
<dbReference type="AlphaFoldDB" id="B8CUG1"/>
<gene>
    <name evidence="2" type="ordered locus">swp_4510</name>
</gene>
<evidence type="ECO:0008006" key="4">
    <source>
        <dbReference type="Google" id="ProtNLM"/>
    </source>
</evidence>
<keyword evidence="1" id="KW-0812">Transmembrane</keyword>
<keyword evidence="1" id="KW-0472">Membrane</keyword>
<evidence type="ECO:0000313" key="2">
    <source>
        <dbReference type="EMBL" id="ACJ31153.1"/>
    </source>
</evidence>
<protein>
    <recommendedName>
        <fullName evidence="4">DUF3149 domain-containing protein</fullName>
    </recommendedName>
</protein>
<reference evidence="2 3" key="1">
    <citation type="journal article" date="2008" name="PLoS ONE">
        <title>Environmental adaptation: genomic analysis of the piezotolerant and psychrotolerant deep-sea iron reducing bacterium Shewanella piezotolerans WP3.</title>
        <authorList>
            <person name="Wang F."/>
            <person name="Wang J."/>
            <person name="Jian H."/>
            <person name="Zhang B."/>
            <person name="Li S."/>
            <person name="Wang F."/>
            <person name="Zeng X."/>
            <person name="Gao L."/>
            <person name="Bartlett D.H."/>
            <person name="Yu J."/>
            <person name="Hu S."/>
            <person name="Xiao X."/>
        </authorList>
    </citation>
    <scope>NUCLEOTIDE SEQUENCE [LARGE SCALE GENOMIC DNA]</scope>
    <source>
        <strain evidence="3">WP3 / JCM 13877</strain>
    </source>
</reference>
<dbReference type="KEGG" id="swp:swp_4510"/>
<dbReference type="InterPro" id="IPR021494">
    <property type="entry name" value="DUF3149"/>
</dbReference>
<accession>B8CUG1</accession>
<dbReference type="EMBL" id="CP000472">
    <property type="protein sequence ID" value="ACJ31153.1"/>
    <property type="molecule type" value="Genomic_DNA"/>
</dbReference>
<dbReference type="Proteomes" id="UP000000753">
    <property type="component" value="Chromosome"/>
</dbReference>